<evidence type="ECO:0000259" key="11">
    <source>
        <dbReference type="PROSITE" id="PS50893"/>
    </source>
</evidence>
<feature type="compositionally biased region" description="Basic and acidic residues" evidence="9">
    <location>
        <begin position="418"/>
        <end position="428"/>
    </location>
</feature>
<keyword evidence="5" id="KW-0547">Nucleotide-binding</keyword>
<reference evidence="13 14" key="1">
    <citation type="submission" date="2020-06" db="EMBL/GenBank/DDBJ databases">
        <title>NJ-3-1, isolated from saline soil.</title>
        <authorList>
            <person name="Cui H.L."/>
            <person name="Shi X."/>
        </authorList>
    </citation>
    <scope>NUCLEOTIDE SEQUENCE [LARGE SCALE GENOMIC DNA]</scope>
    <source>
        <strain evidence="13 14">NJ-3-1</strain>
    </source>
</reference>
<evidence type="ECO:0000313" key="13">
    <source>
        <dbReference type="EMBL" id="QLG62900.1"/>
    </source>
</evidence>
<evidence type="ECO:0000259" key="12">
    <source>
        <dbReference type="PROSITE" id="PS50929"/>
    </source>
</evidence>
<dbReference type="GO" id="GO:0140359">
    <property type="term" value="F:ABC-type transporter activity"/>
    <property type="evidence" value="ECO:0007669"/>
    <property type="project" value="InterPro"/>
</dbReference>
<dbReference type="RefSeq" id="WP_179269485.1">
    <property type="nucleotide sequence ID" value="NZ_CP058579.1"/>
</dbReference>
<dbReference type="InterPro" id="IPR003439">
    <property type="entry name" value="ABC_transporter-like_ATP-bd"/>
</dbReference>
<feature type="transmembrane region" description="Helical" evidence="10">
    <location>
        <begin position="171"/>
        <end position="188"/>
    </location>
</feature>
<organism evidence="13 14">
    <name type="scientific">Halorarum salinum</name>
    <dbReference type="NCBI Taxonomy" id="2743089"/>
    <lineage>
        <taxon>Archaea</taxon>
        <taxon>Methanobacteriati</taxon>
        <taxon>Methanobacteriota</taxon>
        <taxon>Stenosarchaea group</taxon>
        <taxon>Halobacteria</taxon>
        <taxon>Halobacteriales</taxon>
        <taxon>Haloferacaceae</taxon>
        <taxon>Halorarum</taxon>
    </lineage>
</organism>
<dbReference type="PROSITE" id="PS00211">
    <property type="entry name" value="ABC_TRANSPORTER_1"/>
    <property type="match status" value="1"/>
</dbReference>
<dbReference type="SUPFAM" id="SSF52540">
    <property type="entry name" value="P-loop containing nucleoside triphosphate hydrolases"/>
    <property type="match status" value="1"/>
</dbReference>
<dbReference type="GO" id="GO:0005524">
    <property type="term" value="F:ATP binding"/>
    <property type="evidence" value="ECO:0007669"/>
    <property type="project" value="UniProtKB-KW"/>
</dbReference>
<gene>
    <name evidence="13" type="ORF">HUG12_14640</name>
</gene>
<dbReference type="GO" id="GO:0005886">
    <property type="term" value="C:plasma membrane"/>
    <property type="evidence" value="ECO:0007669"/>
    <property type="project" value="UniProtKB-SubCell"/>
</dbReference>
<keyword evidence="6 13" id="KW-0067">ATP-binding</keyword>
<proteinExistence type="predicted"/>
<evidence type="ECO:0000256" key="6">
    <source>
        <dbReference type="ARBA" id="ARBA00022840"/>
    </source>
</evidence>
<dbReference type="SMART" id="SM00382">
    <property type="entry name" value="AAA"/>
    <property type="match status" value="1"/>
</dbReference>
<dbReference type="EMBL" id="CP058579">
    <property type="protein sequence ID" value="QLG62900.1"/>
    <property type="molecule type" value="Genomic_DNA"/>
</dbReference>
<evidence type="ECO:0000256" key="4">
    <source>
        <dbReference type="ARBA" id="ARBA00022692"/>
    </source>
</evidence>
<evidence type="ECO:0000256" key="7">
    <source>
        <dbReference type="ARBA" id="ARBA00022989"/>
    </source>
</evidence>
<keyword evidence="8 10" id="KW-0472">Membrane</keyword>
<keyword evidence="4 10" id="KW-0812">Transmembrane</keyword>
<dbReference type="KEGG" id="halu:HUG12_14640"/>
<name>A0A7D5QCX1_9EURY</name>
<dbReference type="InterPro" id="IPR039421">
    <property type="entry name" value="Type_1_exporter"/>
</dbReference>
<dbReference type="Pfam" id="PF00005">
    <property type="entry name" value="ABC_tran"/>
    <property type="match status" value="1"/>
</dbReference>
<dbReference type="GO" id="GO:0016887">
    <property type="term" value="F:ATP hydrolysis activity"/>
    <property type="evidence" value="ECO:0007669"/>
    <property type="project" value="InterPro"/>
</dbReference>
<dbReference type="PROSITE" id="PS50929">
    <property type="entry name" value="ABC_TM1F"/>
    <property type="match status" value="1"/>
</dbReference>
<evidence type="ECO:0000256" key="9">
    <source>
        <dbReference type="SAM" id="MobiDB-lite"/>
    </source>
</evidence>
<dbReference type="Proteomes" id="UP000509626">
    <property type="component" value="Chromosome"/>
</dbReference>
<dbReference type="PROSITE" id="PS50893">
    <property type="entry name" value="ABC_TRANSPORTER_2"/>
    <property type="match status" value="1"/>
</dbReference>
<dbReference type="AlphaFoldDB" id="A0A7D5QCX1"/>
<keyword evidence="2" id="KW-0813">Transport</keyword>
<dbReference type="InterPro" id="IPR003593">
    <property type="entry name" value="AAA+_ATPase"/>
</dbReference>
<evidence type="ECO:0000256" key="1">
    <source>
        <dbReference type="ARBA" id="ARBA00004651"/>
    </source>
</evidence>
<dbReference type="SUPFAM" id="SSF90123">
    <property type="entry name" value="ABC transporter transmembrane region"/>
    <property type="match status" value="1"/>
</dbReference>
<dbReference type="PANTHER" id="PTHR24221">
    <property type="entry name" value="ATP-BINDING CASSETTE SUB-FAMILY B"/>
    <property type="match status" value="1"/>
</dbReference>
<evidence type="ECO:0000256" key="8">
    <source>
        <dbReference type="ARBA" id="ARBA00023136"/>
    </source>
</evidence>
<evidence type="ECO:0000256" key="10">
    <source>
        <dbReference type="SAM" id="Phobius"/>
    </source>
</evidence>
<evidence type="ECO:0000256" key="2">
    <source>
        <dbReference type="ARBA" id="ARBA00022448"/>
    </source>
</evidence>
<feature type="transmembrane region" description="Helical" evidence="10">
    <location>
        <begin position="280"/>
        <end position="301"/>
    </location>
</feature>
<sequence>MSADDASVFDVYRDRVSRPLHRLFTEYGTDEWRWLVLGMTANVVARAASLLPPVVLGAAIDSSFQGDDPYALPLVPASLLPTDAPDAEQFWFSAALIVGAFLVTAVLTWVYGVAANNFAHSVMHAVRTDSYAKMQDLDMWFFDGKQTGEVMSVLNNDATNLERFLDDALQNSVRIGVMLVGIGIVLFLENAQLAALTLVAVPAMVGFTYWFMKAVEPRYAAQREAVADLNTRLENALGGIRLVKSTGSEAYETDRVRRSSLAYYRRTLSMLRLNYVYRPGMELLAGVSFAVTFVVGGIWLIGGTAPGPLSGDLTAGAFVTFLFLSQRFVTPLAEVSNIVSQYENAKASCERVFGLQDVPRRVTDEPDALELDDVEGAVEYDGVSFRYADGDPADAGSTPVEPARADGGSPEDGPSEGGPREDGRTDGGDDWILRDVDFAVEPGETVALVGPTGAGKSTLLKLLLRLYDVNRGAVRVDGHDVREVTARSLRRSVGYVSQDTFLFDGTVAENVLYGTFGSAGARGGNGEVAEVQGDVEAAAKAAEAHEFIRNLPEAYDTEVGERGVKLSGGQRQRLSIARTVLQDPDVLVLDEATSAVDTETELLIQRSLDRLAADRTTFVIAHRLSTVKDADEILVLEGGEVVERGVHEELLSADGLYAKLWGVQAGEIESLPESFVQRARERQAETVPPNEDD</sequence>
<evidence type="ECO:0000256" key="5">
    <source>
        <dbReference type="ARBA" id="ARBA00022741"/>
    </source>
</evidence>
<evidence type="ECO:0000256" key="3">
    <source>
        <dbReference type="ARBA" id="ARBA00022475"/>
    </source>
</evidence>
<feature type="region of interest" description="Disordered" evidence="9">
    <location>
        <begin position="391"/>
        <end position="428"/>
    </location>
</feature>
<dbReference type="GeneID" id="56038721"/>
<dbReference type="InterPro" id="IPR011527">
    <property type="entry name" value="ABC1_TM_dom"/>
</dbReference>
<accession>A0A7D5QCX1</accession>
<protein>
    <submittedName>
        <fullName evidence="13">ABC transporter ATP-binding protein</fullName>
    </submittedName>
</protein>
<dbReference type="PANTHER" id="PTHR24221:SF654">
    <property type="entry name" value="ATP-BINDING CASSETTE SUB-FAMILY B MEMBER 6"/>
    <property type="match status" value="1"/>
</dbReference>
<keyword evidence="7 10" id="KW-1133">Transmembrane helix</keyword>
<evidence type="ECO:0000313" key="14">
    <source>
        <dbReference type="Proteomes" id="UP000509626"/>
    </source>
</evidence>
<dbReference type="CDD" id="cd18565">
    <property type="entry name" value="ABC_6TM_exporter_like"/>
    <property type="match status" value="1"/>
</dbReference>
<dbReference type="InterPro" id="IPR017871">
    <property type="entry name" value="ABC_transporter-like_CS"/>
</dbReference>
<dbReference type="InterPro" id="IPR027417">
    <property type="entry name" value="P-loop_NTPase"/>
</dbReference>
<comment type="subcellular location">
    <subcellularLocation>
        <location evidence="1">Cell membrane</location>
        <topology evidence="1">Multi-pass membrane protein</topology>
    </subcellularLocation>
</comment>
<feature type="transmembrane region" description="Helical" evidence="10">
    <location>
        <begin position="194"/>
        <end position="212"/>
    </location>
</feature>
<dbReference type="OrthoDB" id="121502at2157"/>
<dbReference type="InterPro" id="IPR036640">
    <property type="entry name" value="ABC1_TM_sf"/>
</dbReference>
<feature type="domain" description="ABC transmembrane type-1" evidence="12">
    <location>
        <begin position="36"/>
        <end position="344"/>
    </location>
</feature>
<dbReference type="Gene3D" id="1.20.1560.10">
    <property type="entry name" value="ABC transporter type 1, transmembrane domain"/>
    <property type="match status" value="1"/>
</dbReference>
<dbReference type="Pfam" id="PF00664">
    <property type="entry name" value="ABC_membrane"/>
    <property type="match status" value="1"/>
</dbReference>
<feature type="transmembrane region" description="Helical" evidence="10">
    <location>
        <begin position="90"/>
        <end position="114"/>
    </location>
</feature>
<keyword evidence="3" id="KW-1003">Cell membrane</keyword>
<feature type="domain" description="ABC transporter" evidence="11">
    <location>
        <begin position="418"/>
        <end position="663"/>
    </location>
</feature>
<dbReference type="FunFam" id="3.40.50.300:FF:000221">
    <property type="entry name" value="Multidrug ABC transporter ATP-binding protein"/>
    <property type="match status" value="1"/>
</dbReference>
<keyword evidence="14" id="KW-1185">Reference proteome</keyword>
<dbReference type="Gene3D" id="3.40.50.300">
    <property type="entry name" value="P-loop containing nucleotide triphosphate hydrolases"/>
    <property type="match status" value="1"/>
</dbReference>